<evidence type="ECO:0000313" key="2">
    <source>
        <dbReference type="Proteomes" id="UP000198327"/>
    </source>
</evidence>
<organism evidence="1 2">
    <name type="scientific">Rhodococcoides kyotonense</name>
    <dbReference type="NCBI Taxonomy" id="398843"/>
    <lineage>
        <taxon>Bacteria</taxon>
        <taxon>Bacillati</taxon>
        <taxon>Actinomycetota</taxon>
        <taxon>Actinomycetes</taxon>
        <taxon>Mycobacteriales</taxon>
        <taxon>Nocardiaceae</taxon>
        <taxon>Rhodococcoides</taxon>
    </lineage>
</organism>
<dbReference type="EMBL" id="FZOW01000022">
    <property type="protein sequence ID" value="SNT45988.1"/>
    <property type="molecule type" value="Genomic_DNA"/>
</dbReference>
<keyword evidence="2" id="KW-1185">Reference proteome</keyword>
<sequence length="99" mass="9268">MAEISAVAAEIQAYAASAGALATEVAGAAAAATAAGPAVLTPVFGLIGTEFLGAAVGVHTAHTAAIARLADALGSIGVATARSGAGYELTDSATAETLA</sequence>
<dbReference type="RefSeq" id="WP_245866194.1">
    <property type="nucleotide sequence ID" value="NZ_FZOW01000022.1"/>
</dbReference>
<dbReference type="AlphaFoldDB" id="A0A239MVJ7"/>
<name>A0A239MVJ7_9NOCA</name>
<dbReference type="Proteomes" id="UP000198327">
    <property type="component" value="Unassembled WGS sequence"/>
</dbReference>
<dbReference type="GO" id="GO:0009306">
    <property type="term" value="P:protein secretion"/>
    <property type="evidence" value="ECO:0007669"/>
    <property type="project" value="InterPro"/>
</dbReference>
<dbReference type="Pfam" id="PF10824">
    <property type="entry name" value="T7SS_ESX_EspC"/>
    <property type="match status" value="1"/>
</dbReference>
<evidence type="ECO:0000313" key="1">
    <source>
        <dbReference type="EMBL" id="SNT45988.1"/>
    </source>
</evidence>
<reference evidence="2" key="1">
    <citation type="submission" date="2017-06" db="EMBL/GenBank/DDBJ databases">
        <authorList>
            <person name="Varghese N."/>
            <person name="Submissions S."/>
        </authorList>
    </citation>
    <scope>NUCLEOTIDE SEQUENCE [LARGE SCALE GENOMIC DNA]</scope>
    <source>
        <strain evidence="2">JCM 23211</strain>
    </source>
</reference>
<protein>
    <submittedName>
        <fullName evidence="1">Excreted virulence factor EspC, type VII ESX diderm</fullName>
    </submittedName>
</protein>
<accession>A0A239MVJ7</accession>
<gene>
    <name evidence="1" type="ORF">SAMN05421642_12246</name>
</gene>
<proteinExistence type="predicted"/>
<dbReference type="InterPro" id="IPR022536">
    <property type="entry name" value="EspC"/>
</dbReference>